<dbReference type="Gene3D" id="3.30.450.40">
    <property type="match status" value="1"/>
</dbReference>
<evidence type="ECO:0000256" key="2">
    <source>
        <dbReference type="ARBA" id="ARBA00004236"/>
    </source>
</evidence>
<dbReference type="Gene3D" id="1.10.287.130">
    <property type="match status" value="1"/>
</dbReference>
<dbReference type="RefSeq" id="WP_170035379.1">
    <property type="nucleotide sequence ID" value="NZ_JABDTL010000001.1"/>
</dbReference>
<dbReference type="SUPFAM" id="SSF47384">
    <property type="entry name" value="Homodimeric domain of signal transducing histidine kinase"/>
    <property type="match status" value="1"/>
</dbReference>
<evidence type="ECO:0000256" key="9">
    <source>
        <dbReference type="ARBA" id="ARBA00022840"/>
    </source>
</evidence>
<dbReference type="InterPro" id="IPR003018">
    <property type="entry name" value="GAF"/>
</dbReference>
<feature type="domain" description="Histidine kinase" evidence="12">
    <location>
        <begin position="206"/>
        <end position="421"/>
    </location>
</feature>
<reference evidence="13 14" key="1">
    <citation type="submission" date="2020-08" db="EMBL/GenBank/DDBJ databases">
        <title>Genomic Encyclopedia of Type Strains, Phase IV (KMG-IV): sequencing the most valuable type-strain genomes for metagenomic binning, comparative biology and taxonomic classification.</title>
        <authorList>
            <person name="Goeker M."/>
        </authorList>
    </citation>
    <scope>NUCLEOTIDE SEQUENCE [LARGE SCALE GENOMIC DNA]</scope>
    <source>
        <strain evidence="13 14">DSM 29007</strain>
    </source>
</reference>
<dbReference type="InterPro" id="IPR029016">
    <property type="entry name" value="GAF-like_dom_sf"/>
</dbReference>
<dbReference type="SMART" id="SM00388">
    <property type="entry name" value="HisKA"/>
    <property type="match status" value="1"/>
</dbReference>
<keyword evidence="9" id="KW-0067">ATP-binding</keyword>
<evidence type="ECO:0000256" key="7">
    <source>
        <dbReference type="ARBA" id="ARBA00022741"/>
    </source>
</evidence>
<dbReference type="Gene3D" id="3.30.565.10">
    <property type="entry name" value="Histidine kinase-like ATPase, C-terminal domain"/>
    <property type="match status" value="1"/>
</dbReference>
<keyword evidence="4" id="KW-1003">Cell membrane</keyword>
<dbReference type="InterPro" id="IPR036097">
    <property type="entry name" value="HisK_dim/P_sf"/>
</dbReference>
<dbReference type="CDD" id="cd00082">
    <property type="entry name" value="HisKA"/>
    <property type="match status" value="1"/>
</dbReference>
<dbReference type="InterPro" id="IPR004358">
    <property type="entry name" value="Sig_transdc_His_kin-like_C"/>
</dbReference>
<dbReference type="InterPro" id="IPR036890">
    <property type="entry name" value="HATPase_C_sf"/>
</dbReference>
<dbReference type="Proteomes" id="UP000582837">
    <property type="component" value="Unassembled WGS sequence"/>
</dbReference>
<keyword evidence="6" id="KW-0808">Transferase</keyword>
<dbReference type="PANTHER" id="PTHR43711">
    <property type="entry name" value="TWO-COMPONENT HISTIDINE KINASE"/>
    <property type="match status" value="1"/>
</dbReference>
<evidence type="ECO:0000256" key="11">
    <source>
        <dbReference type="ARBA" id="ARBA00023136"/>
    </source>
</evidence>
<dbReference type="PRINTS" id="PR00344">
    <property type="entry name" value="BCTRLSENSOR"/>
</dbReference>
<evidence type="ECO:0000256" key="3">
    <source>
        <dbReference type="ARBA" id="ARBA00012438"/>
    </source>
</evidence>
<name>A0A841H1S0_9BACT</name>
<evidence type="ECO:0000256" key="10">
    <source>
        <dbReference type="ARBA" id="ARBA00023012"/>
    </source>
</evidence>
<organism evidence="13 14">
    <name type="scientific">Longimicrobium terrae</name>
    <dbReference type="NCBI Taxonomy" id="1639882"/>
    <lineage>
        <taxon>Bacteria</taxon>
        <taxon>Pseudomonadati</taxon>
        <taxon>Gemmatimonadota</taxon>
        <taxon>Longimicrobiia</taxon>
        <taxon>Longimicrobiales</taxon>
        <taxon>Longimicrobiaceae</taxon>
        <taxon>Longimicrobium</taxon>
    </lineage>
</organism>
<evidence type="ECO:0000256" key="4">
    <source>
        <dbReference type="ARBA" id="ARBA00022475"/>
    </source>
</evidence>
<dbReference type="InterPro" id="IPR003661">
    <property type="entry name" value="HisK_dim/P_dom"/>
</dbReference>
<keyword evidence="14" id="KW-1185">Reference proteome</keyword>
<accession>A0A841H1S0</accession>
<evidence type="ECO:0000256" key="8">
    <source>
        <dbReference type="ARBA" id="ARBA00022777"/>
    </source>
</evidence>
<dbReference type="CDD" id="cd00075">
    <property type="entry name" value="HATPase"/>
    <property type="match status" value="1"/>
</dbReference>
<dbReference type="SMART" id="SM00387">
    <property type="entry name" value="HATPase_c"/>
    <property type="match status" value="1"/>
</dbReference>
<gene>
    <name evidence="13" type="ORF">HNQ61_003592</name>
</gene>
<sequence length="424" mass="45452">MTAPVPTTAPPGSTQDQARQTFLARAGETLAGSLDYATTLRAVAALAVQDFADACLIDILNEDGSAERLAVDHRDPALREKLEKLMAYPVQPARDPLSFQAMAAGQPKLIATVTDEELIEIAQDERHLALLRAMAPRSLILAPLVAREKLLGLLLLVSDGPDRVFSGEDLRLADELARRAALAVDNARLYANAQNAITARDQMLAVVSHDLRNPLGVVMMAASFLRELVPAENPQVKRQLDMIDRSAQQMNRMIEDLLDVARVDAGRLSVEPAPASPASLISEAVDLLRPLADDAGITLVAECDGALPRVLADRARVLQVFSNLGGNAVKFTPRGGRITLGATVDGETVRFHVADSGLGMPAEHLSHLFDRFWQASRNDRRGIGLGLAIVQGIVTQHGGRVWAESAPGEGSTFHFTLPLAPPAA</sequence>
<evidence type="ECO:0000313" key="13">
    <source>
        <dbReference type="EMBL" id="MBB6071932.1"/>
    </source>
</evidence>
<dbReference type="PROSITE" id="PS50109">
    <property type="entry name" value="HIS_KIN"/>
    <property type="match status" value="1"/>
</dbReference>
<evidence type="ECO:0000313" key="14">
    <source>
        <dbReference type="Proteomes" id="UP000582837"/>
    </source>
</evidence>
<evidence type="ECO:0000256" key="6">
    <source>
        <dbReference type="ARBA" id="ARBA00022679"/>
    </source>
</evidence>
<keyword evidence="8 13" id="KW-0418">Kinase</keyword>
<protein>
    <recommendedName>
        <fullName evidence="3">histidine kinase</fullName>
        <ecNumber evidence="3">2.7.13.3</ecNumber>
    </recommendedName>
</protein>
<dbReference type="FunFam" id="3.30.565.10:FF:000023">
    <property type="entry name" value="PAS domain-containing sensor histidine kinase"/>
    <property type="match status" value="1"/>
</dbReference>
<comment type="subcellular location">
    <subcellularLocation>
        <location evidence="2">Cell membrane</location>
    </subcellularLocation>
</comment>
<dbReference type="EMBL" id="JACHIA010000011">
    <property type="protein sequence ID" value="MBB6071932.1"/>
    <property type="molecule type" value="Genomic_DNA"/>
</dbReference>
<dbReference type="Pfam" id="PF02518">
    <property type="entry name" value="HATPase_c"/>
    <property type="match status" value="1"/>
</dbReference>
<dbReference type="GO" id="GO:0005524">
    <property type="term" value="F:ATP binding"/>
    <property type="evidence" value="ECO:0007669"/>
    <property type="project" value="UniProtKB-KW"/>
</dbReference>
<proteinExistence type="predicted"/>
<keyword evidence="5" id="KW-0597">Phosphoprotein</keyword>
<dbReference type="GO" id="GO:0000155">
    <property type="term" value="F:phosphorelay sensor kinase activity"/>
    <property type="evidence" value="ECO:0007669"/>
    <property type="project" value="InterPro"/>
</dbReference>
<dbReference type="PANTHER" id="PTHR43711:SF1">
    <property type="entry name" value="HISTIDINE KINASE 1"/>
    <property type="match status" value="1"/>
</dbReference>
<dbReference type="SUPFAM" id="SSF55874">
    <property type="entry name" value="ATPase domain of HSP90 chaperone/DNA topoisomerase II/histidine kinase"/>
    <property type="match status" value="1"/>
</dbReference>
<comment type="caution">
    <text evidence="13">The sequence shown here is derived from an EMBL/GenBank/DDBJ whole genome shotgun (WGS) entry which is preliminary data.</text>
</comment>
<dbReference type="Pfam" id="PF00512">
    <property type="entry name" value="HisKA"/>
    <property type="match status" value="1"/>
</dbReference>
<dbReference type="InterPro" id="IPR003594">
    <property type="entry name" value="HATPase_dom"/>
</dbReference>
<dbReference type="InterPro" id="IPR005467">
    <property type="entry name" value="His_kinase_dom"/>
</dbReference>
<dbReference type="InterPro" id="IPR050736">
    <property type="entry name" value="Sensor_HK_Regulatory"/>
</dbReference>
<dbReference type="SUPFAM" id="SSF55781">
    <property type="entry name" value="GAF domain-like"/>
    <property type="match status" value="1"/>
</dbReference>
<keyword evidence="11" id="KW-0472">Membrane</keyword>
<dbReference type="EC" id="2.7.13.3" evidence="3"/>
<dbReference type="Pfam" id="PF01590">
    <property type="entry name" value="GAF"/>
    <property type="match status" value="1"/>
</dbReference>
<keyword evidence="10" id="KW-0902">Two-component regulatory system</keyword>
<keyword evidence="7" id="KW-0547">Nucleotide-binding</keyword>
<evidence type="ECO:0000256" key="1">
    <source>
        <dbReference type="ARBA" id="ARBA00000085"/>
    </source>
</evidence>
<dbReference type="SMART" id="SM00065">
    <property type="entry name" value="GAF"/>
    <property type="match status" value="1"/>
</dbReference>
<dbReference type="GO" id="GO:0005886">
    <property type="term" value="C:plasma membrane"/>
    <property type="evidence" value="ECO:0007669"/>
    <property type="project" value="UniProtKB-SubCell"/>
</dbReference>
<evidence type="ECO:0000256" key="5">
    <source>
        <dbReference type="ARBA" id="ARBA00022553"/>
    </source>
</evidence>
<evidence type="ECO:0000259" key="12">
    <source>
        <dbReference type="PROSITE" id="PS50109"/>
    </source>
</evidence>
<dbReference type="AlphaFoldDB" id="A0A841H1S0"/>
<comment type="catalytic activity">
    <reaction evidence="1">
        <text>ATP + protein L-histidine = ADP + protein N-phospho-L-histidine.</text>
        <dbReference type="EC" id="2.7.13.3"/>
    </reaction>
</comment>